<feature type="region of interest" description="Disordered" evidence="1">
    <location>
        <begin position="123"/>
        <end position="146"/>
    </location>
</feature>
<evidence type="ECO:0000256" key="1">
    <source>
        <dbReference type="SAM" id="MobiDB-lite"/>
    </source>
</evidence>
<gene>
    <name evidence="2" type="ORF">FisN_4Hu488</name>
</gene>
<dbReference type="Proteomes" id="UP000198406">
    <property type="component" value="Unassembled WGS sequence"/>
</dbReference>
<accession>A0A1Z5KIF5</accession>
<organism evidence="2 3">
    <name type="scientific">Fistulifera solaris</name>
    <name type="common">Oleaginous diatom</name>
    <dbReference type="NCBI Taxonomy" id="1519565"/>
    <lineage>
        <taxon>Eukaryota</taxon>
        <taxon>Sar</taxon>
        <taxon>Stramenopiles</taxon>
        <taxon>Ochrophyta</taxon>
        <taxon>Bacillariophyta</taxon>
        <taxon>Bacillariophyceae</taxon>
        <taxon>Bacillariophycidae</taxon>
        <taxon>Naviculales</taxon>
        <taxon>Naviculaceae</taxon>
        <taxon>Fistulifera</taxon>
    </lineage>
</organism>
<dbReference type="OrthoDB" id="10663733at2759"/>
<comment type="caution">
    <text evidence="2">The sequence shown here is derived from an EMBL/GenBank/DDBJ whole genome shotgun (WGS) entry which is preliminary data.</text>
</comment>
<feature type="compositionally biased region" description="Polar residues" evidence="1">
    <location>
        <begin position="151"/>
        <end position="166"/>
    </location>
</feature>
<evidence type="ECO:0000313" key="3">
    <source>
        <dbReference type="Proteomes" id="UP000198406"/>
    </source>
</evidence>
<sequence length="196" mass="21547">MASSQSPVEAAATFTDIFGNDEELPTARLISPTDQQGLVNAVPLAPEYGYIVEDAIAVNGEDGIPSAVQGSGRVVINRATRRGLISAEQELEDIQRANANVWAQNYYARAAVNEANRLSRNRTQLDNLVSHNSSTTSDRSSDRDEKLIKESISSRVNKSAGPQGTFGQDYEVSEYDVTEYATRDYDVSNYKSVYER</sequence>
<dbReference type="InParanoid" id="A0A1Z5KIF5"/>
<dbReference type="AlphaFoldDB" id="A0A1Z5KIF5"/>
<dbReference type="EMBL" id="BDSP01000235">
    <property type="protein sequence ID" value="GAX26016.1"/>
    <property type="molecule type" value="Genomic_DNA"/>
</dbReference>
<evidence type="ECO:0000313" key="2">
    <source>
        <dbReference type="EMBL" id="GAX26016.1"/>
    </source>
</evidence>
<protein>
    <submittedName>
        <fullName evidence="2">Uncharacterized protein</fullName>
    </submittedName>
</protein>
<name>A0A1Z5KIF5_FISSO</name>
<keyword evidence="3" id="KW-1185">Reference proteome</keyword>
<feature type="compositionally biased region" description="Polar residues" evidence="1">
    <location>
        <begin position="123"/>
        <end position="132"/>
    </location>
</feature>
<proteinExistence type="predicted"/>
<reference evidence="2 3" key="1">
    <citation type="journal article" date="2015" name="Plant Cell">
        <title>Oil accumulation by the oleaginous diatom Fistulifera solaris as revealed by the genome and transcriptome.</title>
        <authorList>
            <person name="Tanaka T."/>
            <person name="Maeda Y."/>
            <person name="Veluchamy A."/>
            <person name="Tanaka M."/>
            <person name="Abida H."/>
            <person name="Marechal E."/>
            <person name="Bowler C."/>
            <person name="Muto M."/>
            <person name="Sunaga Y."/>
            <person name="Tanaka M."/>
            <person name="Yoshino T."/>
            <person name="Taniguchi T."/>
            <person name="Fukuda Y."/>
            <person name="Nemoto M."/>
            <person name="Matsumoto M."/>
            <person name="Wong P.S."/>
            <person name="Aburatani S."/>
            <person name="Fujibuchi W."/>
        </authorList>
    </citation>
    <scope>NUCLEOTIDE SEQUENCE [LARGE SCALE GENOMIC DNA]</scope>
    <source>
        <strain evidence="2 3">JPCC DA0580</strain>
    </source>
</reference>
<feature type="region of interest" description="Disordered" evidence="1">
    <location>
        <begin position="151"/>
        <end position="170"/>
    </location>
</feature>